<proteinExistence type="predicted"/>
<sequence length="52" mass="5837">MELKLPSNHAEFSIILAGNKRKSVLLQSVRVSGAVYKFKALISNHKTSVRRL</sequence>
<dbReference type="AlphaFoldDB" id="A0A1G5WCB3"/>
<dbReference type="EMBL" id="FMXE01000006">
    <property type="protein sequence ID" value="SDA55187.1"/>
    <property type="molecule type" value="Genomic_DNA"/>
</dbReference>
<reference evidence="2" key="1">
    <citation type="submission" date="2016-10" db="EMBL/GenBank/DDBJ databases">
        <authorList>
            <person name="Varghese N."/>
            <person name="Submissions S."/>
        </authorList>
    </citation>
    <scope>NUCLEOTIDE SEQUENCE [LARGE SCALE GENOMIC DNA]</scope>
    <source>
        <strain evidence="2">DSM 22703</strain>
    </source>
</reference>
<evidence type="ECO:0000313" key="2">
    <source>
        <dbReference type="Proteomes" id="UP000198756"/>
    </source>
</evidence>
<accession>A0A1G5WCB3</accession>
<name>A0A1G5WCB3_9BACT</name>
<keyword evidence="2" id="KW-1185">Reference proteome</keyword>
<dbReference type="STRING" id="279824.SAMN03080617_00984"/>
<gene>
    <name evidence="1" type="ORF">SAMN03080617_00984</name>
</gene>
<evidence type="ECO:0000313" key="1">
    <source>
        <dbReference type="EMBL" id="SDA55187.1"/>
    </source>
</evidence>
<organism evidence="1 2">
    <name type="scientific">Algoriphagus alkaliphilus</name>
    <dbReference type="NCBI Taxonomy" id="279824"/>
    <lineage>
        <taxon>Bacteria</taxon>
        <taxon>Pseudomonadati</taxon>
        <taxon>Bacteroidota</taxon>
        <taxon>Cytophagia</taxon>
        <taxon>Cytophagales</taxon>
        <taxon>Cyclobacteriaceae</taxon>
        <taxon>Algoriphagus</taxon>
    </lineage>
</organism>
<protein>
    <submittedName>
        <fullName evidence="1">Uncharacterized protein</fullName>
    </submittedName>
</protein>
<dbReference type="RefSeq" id="WP_217636647.1">
    <property type="nucleotide sequence ID" value="NZ_FMXE01000006.1"/>
</dbReference>
<dbReference type="Proteomes" id="UP000198756">
    <property type="component" value="Unassembled WGS sequence"/>
</dbReference>